<dbReference type="RefSeq" id="WP_061968358.1">
    <property type="nucleotide sequence ID" value="NZ_FMAV01000001.1"/>
</dbReference>
<dbReference type="PANTHER" id="PTHR23513:SF6">
    <property type="entry name" value="MAJOR FACILITATOR SUPERFAMILY ASSOCIATED DOMAIN-CONTAINING PROTEIN"/>
    <property type="match status" value="1"/>
</dbReference>
<comment type="subcellular location">
    <subcellularLocation>
        <location evidence="1">Cell membrane</location>
        <topology evidence="1">Multi-pass membrane protein</topology>
    </subcellularLocation>
</comment>
<keyword evidence="8" id="KW-1185">Reference proteome</keyword>
<keyword evidence="4 6" id="KW-1133">Transmembrane helix</keyword>
<proteinExistence type="predicted"/>
<feature type="transmembrane region" description="Helical" evidence="6">
    <location>
        <begin position="45"/>
        <end position="64"/>
    </location>
</feature>
<dbReference type="Gene3D" id="1.20.1250.20">
    <property type="entry name" value="MFS general substrate transporter like domains"/>
    <property type="match status" value="1"/>
</dbReference>
<organism evidence="7 8">
    <name type="scientific">Fictibacillus enclensis</name>
    <dbReference type="NCBI Taxonomy" id="1017270"/>
    <lineage>
        <taxon>Bacteria</taxon>
        <taxon>Bacillati</taxon>
        <taxon>Bacillota</taxon>
        <taxon>Bacilli</taxon>
        <taxon>Bacillales</taxon>
        <taxon>Fictibacillaceae</taxon>
        <taxon>Fictibacillus</taxon>
    </lineage>
</organism>
<feature type="transmembrane region" description="Helical" evidence="6">
    <location>
        <begin position="344"/>
        <end position="367"/>
    </location>
</feature>
<feature type="transmembrane region" description="Helical" evidence="6">
    <location>
        <begin position="305"/>
        <end position="323"/>
    </location>
</feature>
<feature type="transmembrane region" description="Helical" evidence="6">
    <location>
        <begin position="373"/>
        <end position="392"/>
    </location>
</feature>
<accession>A0A0V8JC51</accession>
<dbReference type="GO" id="GO:0005886">
    <property type="term" value="C:plasma membrane"/>
    <property type="evidence" value="ECO:0007669"/>
    <property type="project" value="UniProtKB-SubCell"/>
</dbReference>
<evidence type="ECO:0000256" key="2">
    <source>
        <dbReference type="ARBA" id="ARBA00022475"/>
    </source>
</evidence>
<keyword evidence="3 6" id="KW-0812">Transmembrane</keyword>
<sequence>MRRYSRSFYALWTGEMISEFGGAAGGIINGLLLFELTGSKEWMGALWLVYFIPSLVLQGISAPYLNQVNKGKALKIIQLVRMVGYLLPLAGWLFQSHTSMIAGLVILQCSLGLLQPVYASLSFSILPELCEERKLAEANGLLDGTMRIMSFLAPGAVSLLLLAFPLPVLYALSSALFFLSFFALSAIQSQSITKAAIWTKKFWWSEMKAGYHSFFRQPQLLKLTLLSSSVQFAVGASLVLSVPFIRGEMGGERWEYAVFSGAFPVGYAIGSLLLSRLPKNPVIMYTGLAGGGLSFLLLFPVDQVWLAWGCELFGGLVFPLFNAQSSALFQQEAKRDRLAQLSAVRLLMMRAAMPLGILFASTGYLHLTTRQSFAVAGTVIFIPGLYFLFTSIRAEQEVAKRKTG</sequence>
<protein>
    <submittedName>
        <fullName evidence="7">MFS transporter</fullName>
    </submittedName>
</protein>
<evidence type="ECO:0000313" key="7">
    <source>
        <dbReference type="EMBL" id="KSU84581.1"/>
    </source>
</evidence>
<dbReference type="CDD" id="cd06173">
    <property type="entry name" value="MFS_MefA_like"/>
    <property type="match status" value="1"/>
</dbReference>
<keyword evidence="5 6" id="KW-0472">Membrane</keyword>
<evidence type="ECO:0000256" key="4">
    <source>
        <dbReference type="ARBA" id="ARBA00022989"/>
    </source>
</evidence>
<evidence type="ECO:0000256" key="6">
    <source>
        <dbReference type="SAM" id="Phobius"/>
    </source>
</evidence>
<dbReference type="Proteomes" id="UP000054099">
    <property type="component" value="Unassembled WGS sequence"/>
</dbReference>
<dbReference type="PANTHER" id="PTHR23513">
    <property type="entry name" value="INTEGRAL MEMBRANE EFFLUX PROTEIN-RELATED"/>
    <property type="match status" value="1"/>
</dbReference>
<reference evidence="7 8" key="1">
    <citation type="journal article" date="2014" name="Antonie Van Leeuwenhoek">
        <title>Fictibacillus enclensis sp. nov., isolated from marine sediment.</title>
        <authorList>
            <person name="Dastager S.G."/>
            <person name="Mawlankar R."/>
            <person name="Srinivasan K."/>
            <person name="Tang S.K."/>
            <person name="Lee J.C."/>
            <person name="Ramana V.V."/>
            <person name="Shouche Y.S."/>
        </authorList>
    </citation>
    <scope>NUCLEOTIDE SEQUENCE [LARGE SCALE GENOMIC DNA]</scope>
    <source>
        <strain evidence="7 8">NIO-1003</strain>
    </source>
</reference>
<dbReference type="OrthoDB" id="7055052at2"/>
<feature type="transmembrane region" description="Helical" evidence="6">
    <location>
        <begin position="256"/>
        <end position="275"/>
    </location>
</feature>
<comment type="caution">
    <text evidence="7">The sequence shown here is derived from an EMBL/GenBank/DDBJ whole genome shotgun (WGS) entry which is preliminary data.</text>
</comment>
<dbReference type="InterPro" id="IPR011701">
    <property type="entry name" value="MFS"/>
</dbReference>
<evidence type="ECO:0000313" key="8">
    <source>
        <dbReference type="Proteomes" id="UP000054099"/>
    </source>
</evidence>
<feature type="transmembrane region" description="Helical" evidence="6">
    <location>
        <begin position="220"/>
        <end position="244"/>
    </location>
</feature>
<dbReference type="InterPro" id="IPR036259">
    <property type="entry name" value="MFS_trans_sf"/>
</dbReference>
<gene>
    <name evidence="7" type="ORF">AS030_03280</name>
</gene>
<dbReference type="GO" id="GO:0022857">
    <property type="term" value="F:transmembrane transporter activity"/>
    <property type="evidence" value="ECO:0007669"/>
    <property type="project" value="InterPro"/>
</dbReference>
<evidence type="ECO:0000256" key="1">
    <source>
        <dbReference type="ARBA" id="ARBA00004651"/>
    </source>
</evidence>
<keyword evidence="2" id="KW-1003">Cell membrane</keyword>
<evidence type="ECO:0000256" key="3">
    <source>
        <dbReference type="ARBA" id="ARBA00022692"/>
    </source>
</evidence>
<feature type="transmembrane region" description="Helical" evidence="6">
    <location>
        <begin position="282"/>
        <end position="299"/>
    </location>
</feature>
<dbReference type="EMBL" id="LNQN01000001">
    <property type="protein sequence ID" value="KSU84581.1"/>
    <property type="molecule type" value="Genomic_DNA"/>
</dbReference>
<feature type="transmembrane region" description="Helical" evidence="6">
    <location>
        <begin position="12"/>
        <end position="33"/>
    </location>
</feature>
<dbReference type="AlphaFoldDB" id="A0A0V8JC51"/>
<name>A0A0V8JC51_9BACL</name>
<dbReference type="SUPFAM" id="SSF103473">
    <property type="entry name" value="MFS general substrate transporter"/>
    <property type="match status" value="1"/>
</dbReference>
<dbReference type="Pfam" id="PF07690">
    <property type="entry name" value="MFS_1"/>
    <property type="match status" value="1"/>
</dbReference>
<evidence type="ECO:0000256" key="5">
    <source>
        <dbReference type="ARBA" id="ARBA00023136"/>
    </source>
</evidence>